<dbReference type="Proteomes" id="UP000310200">
    <property type="component" value="Unassembled WGS sequence"/>
</dbReference>
<evidence type="ECO:0000256" key="1">
    <source>
        <dbReference type="SAM" id="MobiDB-lite"/>
    </source>
</evidence>
<feature type="region of interest" description="Disordered" evidence="1">
    <location>
        <begin position="28"/>
        <end position="48"/>
    </location>
</feature>
<reference evidence="2 3" key="1">
    <citation type="journal article" date="2019" name="Philos. Trans. R. Soc. Lond., B, Biol. Sci.">
        <title>Ant behaviour and brain gene expression of defending hosts depend on the ecological success of the intruding social parasite.</title>
        <authorList>
            <person name="Kaur R."/>
            <person name="Stoldt M."/>
            <person name="Jongepier E."/>
            <person name="Feldmeyer B."/>
            <person name="Menzel F."/>
            <person name="Bornberg-Bauer E."/>
            <person name="Foitzik S."/>
        </authorList>
    </citation>
    <scope>NUCLEOTIDE SEQUENCE [LARGE SCALE GENOMIC DNA]</scope>
    <source>
        <tissue evidence="2">Whole body</tissue>
    </source>
</reference>
<comment type="caution">
    <text evidence="2">The sequence shown here is derived from an EMBL/GenBank/DDBJ whole genome shotgun (WGS) entry which is preliminary data.</text>
</comment>
<evidence type="ECO:0000313" key="2">
    <source>
        <dbReference type="EMBL" id="TGZ45932.1"/>
    </source>
</evidence>
<sequence>MLRRRRVLCLVVLASRQTSFRFLAQRQSSNGHNPDLRQSAKTTRSRTKSKLQLNLVFVETKRTLCNRKSQHVEDYHVFLASSDCDITDNRRGRSVAYLTIEPIAKNEGQFLSFALGL</sequence>
<dbReference type="AlphaFoldDB" id="A0A4S2K992"/>
<proteinExistence type="predicted"/>
<evidence type="ECO:0000313" key="3">
    <source>
        <dbReference type="Proteomes" id="UP000310200"/>
    </source>
</evidence>
<name>A0A4S2K992_9HYME</name>
<protein>
    <submittedName>
        <fullName evidence="2">Uncharacterized protein</fullName>
    </submittedName>
</protein>
<keyword evidence="3" id="KW-1185">Reference proteome</keyword>
<accession>A0A4S2K992</accession>
<dbReference type="EMBL" id="QBLH01003027">
    <property type="protein sequence ID" value="TGZ45932.1"/>
    <property type="molecule type" value="Genomic_DNA"/>
</dbReference>
<gene>
    <name evidence="2" type="ORF">DBV15_02689</name>
</gene>
<organism evidence="2 3">
    <name type="scientific">Temnothorax longispinosus</name>
    <dbReference type="NCBI Taxonomy" id="300112"/>
    <lineage>
        <taxon>Eukaryota</taxon>
        <taxon>Metazoa</taxon>
        <taxon>Ecdysozoa</taxon>
        <taxon>Arthropoda</taxon>
        <taxon>Hexapoda</taxon>
        <taxon>Insecta</taxon>
        <taxon>Pterygota</taxon>
        <taxon>Neoptera</taxon>
        <taxon>Endopterygota</taxon>
        <taxon>Hymenoptera</taxon>
        <taxon>Apocrita</taxon>
        <taxon>Aculeata</taxon>
        <taxon>Formicoidea</taxon>
        <taxon>Formicidae</taxon>
        <taxon>Myrmicinae</taxon>
        <taxon>Temnothorax</taxon>
    </lineage>
</organism>